<dbReference type="FunCoup" id="I7LW85">
    <property type="interactions" value="30"/>
</dbReference>
<accession>I7LW85</accession>
<dbReference type="GO" id="GO:0005737">
    <property type="term" value="C:cytoplasm"/>
    <property type="evidence" value="ECO:0007669"/>
    <property type="project" value="TreeGrafter"/>
</dbReference>
<dbReference type="RefSeq" id="XP_001021397.1">
    <property type="nucleotide sequence ID" value="XM_001021397.3"/>
</dbReference>
<dbReference type="GeneID" id="7833395"/>
<keyword evidence="3" id="KW-1185">Reference proteome</keyword>
<dbReference type="InParanoid" id="I7LW85"/>
<dbReference type="PANTHER" id="PTHR22603">
    <property type="entry name" value="CHOLINE/ETHANOALAMINE KINASE"/>
    <property type="match status" value="1"/>
</dbReference>
<dbReference type="GO" id="GO:0006646">
    <property type="term" value="P:phosphatidylethanolamine biosynthetic process"/>
    <property type="evidence" value="ECO:0007669"/>
    <property type="project" value="TreeGrafter"/>
</dbReference>
<proteinExistence type="inferred from homology"/>
<dbReference type="SUPFAM" id="SSF56112">
    <property type="entry name" value="Protein kinase-like (PK-like)"/>
    <property type="match status" value="1"/>
</dbReference>
<gene>
    <name evidence="2" type="ORF">TTHERM_00317160</name>
</gene>
<dbReference type="Gene3D" id="3.90.1200.10">
    <property type="match status" value="1"/>
</dbReference>
<dbReference type="Gene3D" id="3.30.200.20">
    <property type="entry name" value="Phosphorylase Kinase, domain 1"/>
    <property type="match status" value="1"/>
</dbReference>
<dbReference type="AlphaFoldDB" id="I7LW85"/>
<dbReference type="EMBL" id="GG662605">
    <property type="protein sequence ID" value="EAS01152.1"/>
    <property type="molecule type" value="Genomic_DNA"/>
</dbReference>
<dbReference type="PANTHER" id="PTHR22603:SF93">
    <property type="entry name" value="RE24176P"/>
    <property type="match status" value="1"/>
</dbReference>
<reference evidence="3" key="1">
    <citation type="journal article" date="2006" name="PLoS Biol.">
        <title>Macronuclear genome sequence of the ciliate Tetrahymena thermophila, a model eukaryote.</title>
        <authorList>
            <person name="Eisen J.A."/>
            <person name="Coyne R.S."/>
            <person name="Wu M."/>
            <person name="Wu D."/>
            <person name="Thiagarajan M."/>
            <person name="Wortman J.R."/>
            <person name="Badger J.H."/>
            <person name="Ren Q."/>
            <person name="Amedeo P."/>
            <person name="Jones K.M."/>
            <person name="Tallon L.J."/>
            <person name="Delcher A.L."/>
            <person name="Salzberg S.L."/>
            <person name="Silva J.C."/>
            <person name="Haas B.J."/>
            <person name="Majoros W.H."/>
            <person name="Farzad M."/>
            <person name="Carlton J.M."/>
            <person name="Smith R.K. Jr."/>
            <person name="Garg J."/>
            <person name="Pearlman R.E."/>
            <person name="Karrer K.M."/>
            <person name="Sun L."/>
            <person name="Manning G."/>
            <person name="Elde N.C."/>
            <person name="Turkewitz A.P."/>
            <person name="Asai D.J."/>
            <person name="Wilkes D.E."/>
            <person name="Wang Y."/>
            <person name="Cai H."/>
            <person name="Collins K."/>
            <person name="Stewart B.A."/>
            <person name="Lee S.R."/>
            <person name="Wilamowska K."/>
            <person name="Weinberg Z."/>
            <person name="Ruzzo W.L."/>
            <person name="Wloga D."/>
            <person name="Gaertig J."/>
            <person name="Frankel J."/>
            <person name="Tsao C.-C."/>
            <person name="Gorovsky M.A."/>
            <person name="Keeling P.J."/>
            <person name="Waller R.F."/>
            <person name="Patron N.J."/>
            <person name="Cherry J.M."/>
            <person name="Stover N.A."/>
            <person name="Krieger C.J."/>
            <person name="del Toro C."/>
            <person name="Ryder H.F."/>
            <person name="Williamson S.C."/>
            <person name="Barbeau R.A."/>
            <person name="Hamilton E.P."/>
            <person name="Orias E."/>
        </authorList>
    </citation>
    <scope>NUCLEOTIDE SEQUENCE [LARGE SCALE GENOMIC DNA]</scope>
    <source>
        <strain evidence="3">SB210</strain>
    </source>
</reference>
<comment type="similarity">
    <text evidence="1">Belongs to the choline/ethanolamine kinase family.</text>
</comment>
<sequence>MDLDTLIEYKEILVDNLPEWKDTTDLRYIELKKLTGLTNATYRAKNNDPNLTTSNKIAVIRIFGTVEGLVDKAKEHTIFNELGKNGAGPKCLAYGGSWRIEEYIDQGVHPDLTTMRSKTYRRLIAKYLSQFHKIQLSNIPREEPSIKKYLDTRTESFKPFFDKMKQGELFSSEEKEKLKEFEEIVSEKEVEFLYSILPKSETRLCHNDLNNLNIFYNVNTSSGNRLKFIDFEYCSYNYCAYDIANYMNESHFNYNFPEDPYYDIVKENIFKIDDINDFVEHYIAAKHIEDETILSQFEDEIAAAANDESAARRIPLKYALKYMSQESFVELCNQLVYEVLCCQILSNWYWVVWSVITAKAPGMLFNHIHYGAARHQIFKDLKTQLSEFTQKQASI</sequence>
<dbReference type="HOGENOM" id="CLU_687855_0_0_1"/>
<dbReference type="OMA" id="KMADANF"/>
<dbReference type="GO" id="GO:0004305">
    <property type="term" value="F:ethanolamine kinase activity"/>
    <property type="evidence" value="ECO:0007669"/>
    <property type="project" value="TreeGrafter"/>
</dbReference>
<dbReference type="GO" id="GO:0004103">
    <property type="term" value="F:choline kinase activity"/>
    <property type="evidence" value="ECO:0007669"/>
    <property type="project" value="TreeGrafter"/>
</dbReference>
<dbReference type="OrthoDB" id="3649325at2759"/>
<dbReference type="Proteomes" id="UP000009168">
    <property type="component" value="Unassembled WGS sequence"/>
</dbReference>
<keyword evidence="2" id="KW-0418">Kinase</keyword>
<evidence type="ECO:0000256" key="1">
    <source>
        <dbReference type="ARBA" id="ARBA00038211"/>
    </source>
</evidence>
<dbReference type="STRING" id="312017.I7LW85"/>
<dbReference type="Pfam" id="PF01633">
    <property type="entry name" value="Choline_kinase"/>
    <property type="match status" value="1"/>
</dbReference>
<keyword evidence="2" id="KW-0808">Transferase</keyword>
<evidence type="ECO:0000313" key="2">
    <source>
        <dbReference type="EMBL" id="EAS01152.1"/>
    </source>
</evidence>
<dbReference type="InterPro" id="IPR011009">
    <property type="entry name" value="Kinase-like_dom_sf"/>
</dbReference>
<organism evidence="2 3">
    <name type="scientific">Tetrahymena thermophila (strain SB210)</name>
    <dbReference type="NCBI Taxonomy" id="312017"/>
    <lineage>
        <taxon>Eukaryota</taxon>
        <taxon>Sar</taxon>
        <taxon>Alveolata</taxon>
        <taxon>Ciliophora</taxon>
        <taxon>Intramacronucleata</taxon>
        <taxon>Oligohymenophorea</taxon>
        <taxon>Hymenostomatida</taxon>
        <taxon>Tetrahymenina</taxon>
        <taxon>Tetrahymenidae</taxon>
        <taxon>Tetrahymena</taxon>
    </lineage>
</organism>
<dbReference type="KEGG" id="tet:TTHERM_00317160"/>
<dbReference type="CDD" id="cd14021">
    <property type="entry name" value="ChoK-like_euk"/>
    <property type="match status" value="1"/>
</dbReference>
<protein>
    <submittedName>
        <fullName evidence="2">Choline/ethanolamine kinase</fullName>
    </submittedName>
</protein>
<name>I7LW85_TETTS</name>
<dbReference type="eggNOG" id="KOG2686">
    <property type="taxonomic scope" value="Eukaryota"/>
</dbReference>
<evidence type="ECO:0000313" key="3">
    <source>
        <dbReference type="Proteomes" id="UP000009168"/>
    </source>
</evidence>